<keyword evidence="2" id="KW-0732">Signal</keyword>
<dbReference type="EMBL" id="GBXI01013267">
    <property type="protein sequence ID" value="JAD01025.1"/>
    <property type="molecule type" value="Transcribed_RNA"/>
</dbReference>
<evidence type="ECO:0000256" key="1">
    <source>
        <dbReference type="SAM" id="Phobius"/>
    </source>
</evidence>
<proteinExistence type="predicted"/>
<keyword evidence="1" id="KW-0472">Membrane</keyword>
<keyword evidence="1" id="KW-0812">Transmembrane</keyword>
<feature type="transmembrane region" description="Helical" evidence="1">
    <location>
        <begin position="130"/>
        <end position="151"/>
    </location>
</feature>
<feature type="signal peptide" evidence="2">
    <location>
        <begin position="1"/>
        <end position="25"/>
    </location>
</feature>
<gene>
    <name evidence="3" type="primary">ND4</name>
    <name evidence="3" type="ORF">g.841</name>
</gene>
<dbReference type="AlphaFoldDB" id="A0A0A1WR73"/>
<feature type="chain" id="PRO_5001982546" evidence="2">
    <location>
        <begin position="26"/>
        <end position="153"/>
    </location>
</feature>
<protein>
    <submittedName>
        <fullName evidence="3">NADH-ubiquinone oxidoreductase chain 4</fullName>
    </submittedName>
</protein>
<evidence type="ECO:0000313" key="3">
    <source>
        <dbReference type="EMBL" id="JAD01025.1"/>
    </source>
</evidence>
<evidence type="ECO:0000256" key="2">
    <source>
        <dbReference type="SAM" id="SignalP"/>
    </source>
</evidence>
<keyword evidence="3" id="KW-0830">Ubiquinone</keyword>
<name>A0A0A1WR73_ZEUCU</name>
<accession>A0A0A1WR73</accession>
<reference evidence="3" key="2">
    <citation type="journal article" date="2015" name="Gigascience">
        <title>Reconstructing a comprehensive transcriptome assembly of a white-pupal translocated strain of the pest fruit fly Bactrocera cucurbitae.</title>
        <authorList>
            <person name="Sim S.B."/>
            <person name="Calla B."/>
            <person name="Hall B."/>
            <person name="DeRego T."/>
            <person name="Geib S.M."/>
        </authorList>
    </citation>
    <scope>NUCLEOTIDE SEQUENCE</scope>
</reference>
<keyword evidence="1" id="KW-1133">Transmembrane helix</keyword>
<dbReference type="OrthoDB" id="8050261at2759"/>
<sequence>MKANGTLFTLAVVICCCLSFGLVSGLKCYSCSSSYDCRSAKKVDCNYDLANATVTHLSYYYLDVPRDNSTTNMNCMSDWLQTPSGVVEHMGCIYSSYSSCLYRVRPQFQQNLKRVCQQCTRDGCNPAARASGSFLTVLATIIVTVLVTAVWHK</sequence>
<reference evidence="3" key="1">
    <citation type="submission" date="2014-11" db="EMBL/GenBank/DDBJ databases">
        <authorList>
            <person name="Geib S."/>
        </authorList>
    </citation>
    <scope>NUCLEOTIDE SEQUENCE</scope>
</reference>
<organism evidence="3">
    <name type="scientific">Zeugodacus cucurbitae</name>
    <name type="common">Melon fruit fly</name>
    <name type="synonym">Bactrocera cucurbitae</name>
    <dbReference type="NCBI Taxonomy" id="28588"/>
    <lineage>
        <taxon>Eukaryota</taxon>
        <taxon>Metazoa</taxon>
        <taxon>Ecdysozoa</taxon>
        <taxon>Arthropoda</taxon>
        <taxon>Hexapoda</taxon>
        <taxon>Insecta</taxon>
        <taxon>Pterygota</taxon>
        <taxon>Neoptera</taxon>
        <taxon>Endopterygota</taxon>
        <taxon>Diptera</taxon>
        <taxon>Brachycera</taxon>
        <taxon>Muscomorpha</taxon>
        <taxon>Tephritoidea</taxon>
        <taxon>Tephritidae</taxon>
        <taxon>Zeugodacus</taxon>
        <taxon>Zeugodacus</taxon>
    </lineage>
</organism>